<dbReference type="EMBL" id="LR214939">
    <property type="protein sequence ID" value="VEU56135.1"/>
    <property type="molecule type" value="Genomic_DNA"/>
</dbReference>
<sequence>MLISQEIYQYVQNNQQINQNTYAEKLNCEIDRIVHDNTYQNDNEYFDLKIRRLIQSNKVALEFAYRNLDWRINKQIIKSTIANKEFKFNLVKKRDGLYYYQAILELQNDWKQFTFDKLRNICIDIFNQESNKGPLRHLYTINYKFQYAQIQQQIRITSENAYFKFFTLAHYKFFNSIDFKESLFANSDMQFLHVNFIPTKFEHAKYIDKLYKIQMYKKWEKSSAYIENFDQTDFNGFQIESKSISGSNGKLLLQLEGNNKIDNVVIKSYSHYNKTLQKTIIDPNYENAKQGYILPLNFAGNFSHKCIFNFGEGIKNIELNYNQTIPKAFFNYENGYIKLNVIENDNFKKLDMEWSLIKQKNIKAIVEKANNLLDIKRIGEM</sequence>
<geneLocation type="plasmid" evidence="1">
    <name>2</name>
</geneLocation>
<dbReference type="AlphaFoldDB" id="A0A448ZYC1"/>
<accession>A0A448ZYC1</accession>
<dbReference type="RefSeq" id="WP_024544008.1">
    <property type="nucleotide sequence ID" value="NZ_LR214938.2"/>
</dbReference>
<reference evidence="1" key="1">
    <citation type="submission" date="2019-01" db="EMBL/GenBank/DDBJ databases">
        <authorList>
            <consortium name="Pathogen Informatics"/>
        </authorList>
    </citation>
    <scope>NUCLEOTIDE SEQUENCE [LARGE SCALE GENOMIC DNA]</scope>
    <source>
        <strain evidence="1">NCTC10113</strain>
    </source>
</reference>
<evidence type="ECO:0000313" key="1">
    <source>
        <dbReference type="EMBL" id="VEU56135.1"/>
    </source>
</evidence>
<protein>
    <submittedName>
        <fullName evidence="1">Uncharacterized protein</fullName>
    </submittedName>
</protein>
<gene>
    <name evidence="1" type="ORF">NCTC10113_01019</name>
</gene>
<proteinExistence type="predicted"/>
<name>A0A448ZYC1_METSV</name>
<keyword evidence="1" id="KW-0614">Plasmid</keyword>
<organism evidence="1">
    <name type="scientific">Metamycoplasma salivarium</name>
    <name type="common">Mycoplasma salivarium</name>
    <dbReference type="NCBI Taxonomy" id="2124"/>
    <lineage>
        <taxon>Bacteria</taxon>
        <taxon>Bacillati</taxon>
        <taxon>Mycoplasmatota</taxon>
        <taxon>Mycoplasmoidales</taxon>
        <taxon>Metamycoplasmataceae</taxon>
        <taxon>Metamycoplasma</taxon>
    </lineage>
</organism>
<dbReference type="NCBIfam" id="NF045960">
    <property type="entry name" value="MHO_1580_fam"/>
    <property type="match status" value="1"/>
</dbReference>